<comment type="caution">
    <text evidence="1">The sequence shown here is derived from an EMBL/GenBank/DDBJ whole genome shotgun (WGS) entry which is preliminary data.</text>
</comment>
<name>A0ACB9L377_9MYRT</name>
<sequence>MDSLIRLVCLLMLVSQIYQFVFADDPLQDFCRGDLTAPPSINGLPCKTSSEVTLEDFFFDGLVTEGNTSNAFGSDVTMGNVLKFPGLNTQGMSMNRVDIAPGGLVPPHIHPRAGESGFVLEGTVLVGFLTADKVFHSKVLTVGWMFAIPKGLVHFAVNIGEGKALILSAFNSQLPGTVVVGSNLFGASPAIPDEVLAKAFQVEESVAARIKGKFSG</sequence>
<evidence type="ECO:0000313" key="2">
    <source>
        <dbReference type="Proteomes" id="UP001057402"/>
    </source>
</evidence>
<keyword evidence="2" id="KW-1185">Reference proteome</keyword>
<dbReference type="Proteomes" id="UP001057402">
    <property type="component" value="Chromosome 12"/>
</dbReference>
<dbReference type="EMBL" id="CM042891">
    <property type="protein sequence ID" value="KAI4303871.1"/>
    <property type="molecule type" value="Genomic_DNA"/>
</dbReference>
<proteinExistence type="predicted"/>
<gene>
    <name evidence="1" type="ORF">MLD38_039457</name>
</gene>
<protein>
    <submittedName>
        <fullName evidence="1">Uncharacterized protein</fullName>
    </submittedName>
</protein>
<organism evidence="1 2">
    <name type="scientific">Melastoma candidum</name>
    <dbReference type="NCBI Taxonomy" id="119954"/>
    <lineage>
        <taxon>Eukaryota</taxon>
        <taxon>Viridiplantae</taxon>
        <taxon>Streptophyta</taxon>
        <taxon>Embryophyta</taxon>
        <taxon>Tracheophyta</taxon>
        <taxon>Spermatophyta</taxon>
        <taxon>Magnoliopsida</taxon>
        <taxon>eudicotyledons</taxon>
        <taxon>Gunneridae</taxon>
        <taxon>Pentapetalae</taxon>
        <taxon>rosids</taxon>
        <taxon>malvids</taxon>
        <taxon>Myrtales</taxon>
        <taxon>Melastomataceae</taxon>
        <taxon>Melastomatoideae</taxon>
        <taxon>Melastomateae</taxon>
        <taxon>Melastoma</taxon>
    </lineage>
</organism>
<accession>A0ACB9L377</accession>
<reference evidence="2" key="1">
    <citation type="journal article" date="2023" name="Front. Plant Sci.">
        <title>Chromosomal-level genome assembly of Melastoma candidum provides insights into trichome evolution.</title>
        <authorList>
            <person name="Zhong Y."/>
            <person name="Wu W."/>
            <person name="Sun C."/>
            <person name="Zou P."/>
            <person name="Liu Y."/>
            <person name="Dai S."/>
            <person name="Zhou R."/>
        </authorList>
    </citation>
    <scope>NUCLEOTIDE SEQUENCE [LARGE SCALE GENOMIC DNA]</scope>
</reference>
<evidence type="ECO:0000313" key="1">
    <source>
        <dbReference type="EMBL" id="KAI4303871.1"/>
    </source>
</evidence>